<dbReference type="AlphaFoldDB" id="A0AAV3ZS59"/>
<dbReference type="PANTHER" id="PTHR16110">
    <property type="entry name" value="TBC1 DOMAIN FAMILY MEMBER 19"/>
    <property type="match status" value="1"/>
</dbReference>
<feature type="transmembrane region" description="Helical" evidence="1">
    <location>
        <begin position="400"/>
        <end position="421"/>
    </location>
</feature>
<keyword evidence="1" id="KW-1133">Transmembrane helix</keyword>
<dbReference type="EMBL" id="BLXT01002828">
    <property type="protein sequence ID" value="GFN97981.1"/>
    <property type="molecule type" value="Genomic_DNA"/>
</dbReference>
<dbReference type="InterPro" id="IPR000195">
    <property type="entry name" value="Rab-GAP-TBC_dom"/>
</dbReference>
<gene>
    <name evidence="3" type="ORF">PoB_002448700</name>
</gene>
<comment type="caution">
    <text evidence="3">The sequence shown here is derived from an EMBL/GenBank/DDBJ whole genome shotgun (WGS) entry which is preliminary data.</text>
</comment>
<keyword evidence="1" id="KW-0472">Membrane</keyword>
<organism evidence="3 4">
    <name type="scientific">Plakobranchus ocellatus</name>
    <dbReference type="NCBI Taxonomy" id="259542"/>
    <lineage>
        <taxon>Eukaryota</taxon>
        <taxon>Metazoa</taxon>
        <taxon>Spiralia</taxon>
        <taxon>Lophotrochozoa</taxon>
        <taxon>Mollusca</taxon>
        <taxon>Gastropoda</taxon>
        <taxon>Heterobranchia</taxon>
        <taxon>Euthyneura</taxon>
        <taxon>Panpulmonata</taxon>
        <taxon>Sacoglossa</taxon>
        <taxon>Placobranchoidea</taxon>
        <taxon>Plakobranchidae</taxon>
        <taxon>Plakobranchus</taxon>
    </lineage>
</organism>
<keyword evidence="1" id="KW-0812">Transmembrane</keyword>
<feature type="domain" description="Rab-GAP TBC" evidence="2">
    <location>
        <begin position="282"/>
        <end position="503"/>
    </location>
</feature>
<name>A0AAV3ZS59_9GAST</name>
<evidence type="ECO:0000313" key="3">
    <source>
        <dbReference type="EMBL" id="GFN97981.1"/>
    </source>
</evidence>
<dbReference type="Proteomes" id="UP000735302">
    <property type="component" value="Unassembled WGS sequence"/>
</dbReference>
<evidence type="ECO:0000313" key="4">
    <source>
        <dbReference type="Proteomes" id="UP000735302"/>
    </source>
</evidence>
<protein>
    <submittedName>
        <fullName evidence="3">TBC1 domain family member 19-like</fullName>
    </submittedName>
</protein>
<accession>A0AAV3ZS59</accession>
<proteinExistence type="predicted"/>
<dbReference type="SUPFAM" id="SSF47923">
    <property type="entry name" value="Ypt/Rab-GAP domain of gyp1p"/>
    <property type="match status" value="1"/>
</dbReference>
<dbReference type="Pfam" id="PF00566">
    <property type="entry name" value="RabGAP-TBC"/>
    <property type="match status" value="1"/>
</dbReference>
<dbReference type="PANTHER" id="PTHR16110:SF1">
    <property type="entry name" value="TBC1 DOMAIN FAMILY MEMBER 19"/>
    <property type="match status" value="1"/>
</dbReference>
<dbReference type="PROSITE" id="PS50086">
    <property type="entry name" value="TBC_RABGAP"/>
    <property type="match status" value="1"/>
</dbReference>
<dbReference type="InterPro" id="IPR035969">
    <property type="entry name" value="Rab-GAP_TBC_sf"/>
</dbReference>
<dbReference type="InterPro" id="IPR042507">
    <property type="entry name" value="TBC1D19"/>
</dbReference>
<evidence type="ECO:0000256" key="1">
    <source>
        <dbReference type="SAM" id="Phobius"/>
    </source>
</evidence>
<reference evidence="3 4" key="1">
    <citation type="journal article" date="2021" name="Elife">
        <title>Chloroplast acquisition without the gene transfer in kleptoplastic sea slugs, Plakobranchus ocellatus.</title>
        <authorList>
            <person name="Maeda T."/>
            <person name="Takahashi S."/>
            <person name="Yoshida T."/>
            <person name="Shimamura S."/>
            <person name="Takaki Y."/>
            <person name="Nagai Y."/>
            <person name="Toyoda A."/>
            <person name="Suzuki Y."/>
            <person name="Arimoto A."/>
            <person name="Ishii H."/>
            <person name="Satoh N."/>
            <person name="Nishiyama T."/>
            <person name="Hasebe M."/>
            <person name="Maruyama T."/>
            <person name="Minagawa J."/>
            <person name="Obokata J."/>
            <person name="Shigenobu S."/>
        </authorList>
    </citation>
    <scope>NUCLEOTIDE SEQUENCE [LARGE SCALE GENOMIC DNA]</scope>
</reference>
<keyword evidence="4" id="KW-1185">Reference proteome</keyword>
<dbReference type="Gene3D" id="1.10.472.80">
    <property type="entry name" value="Ypt/Rab-GAP domain of gyp1p, domain 3"/>
    <property type="match status" value="1"/>
</dbReference>
<evidence type="ECO:0000259" key="2">
    <source>
        <dbReference type="PROSITE" id="PS50086"/>
    </source>
</evidence>
<sequence length="555" mass="63337">MGTLEQKPDNLLANVLCYLRSSSLFNELLCSAQDEAQRTNIRFTDLKKGVQNGLVTAGWDRKLRNAIYHFLQAQPSTASSGVQGSPEQIKEPITYVRKAQLAWEKKILKSLNSMCTELTIPLARRRPEREQKDMMVRWTELGVDGPAFMRGSSGICRGIAPHILPITFLWKANLDLSQIRPVYAPKDFLDVVIGMQNPNCTSTGNIGSSDYPWGLVHVSMKVKTLNELRLQYSEFAITQCQTGIDDLPDVPPELFDTDRTRLGRKVLAAKHAPISREFSKKGCPVSMRAELWCHMLGVELDNVDVLYYEQLKSYVLQHDLLVDNLLYKDVKLTATNDDQYFVFEDFLYQILLPFSRDTYILKHFAYNSATPPKSYIRGKLGVEEFAVTYPPNGVIPFHGFAMYVAPLCFLYNDVVQLYYVFRKMYIQYFFRLHSVSSHPQGIVSLSLIFEQLLQAEEPELFYQLKQVGCQPLKIAFKWMMRAFSGFLASDQVLLLWDRILAFDSLEVLPVLAVAIFSFRKTNLMKVQTFSAAEAVLADLFTLQVMPLLQLALFSK</sequence>